<evidence type="ECO:0000313" key="16">
    <source>
        <dbReference type="Proteomes" id="UP000594260"/>
    </source>
</evidence>
<evidence type="ECO:0000256" key="12">
    <source>
        <dbReference type="RuleBase" id="RU000688"/>
    </source>
</evidence>
<feature type="transmembrane region" description="Helical" evidence="13">
    <location>
        <begin position="57"/>
        <end position="77"/>
    </location>
</feature>
<evidence type="ECO:0000256" key="11">
    <source>
        <dbReference type="ARBA" id="ARBA00023224"/>
    </source>
</evidence>
<keyword evidence="8" id="KW-1015">Disulfide bond</keyword>
<dbReference type="RefSeq" id="XP_022649206.1">
    <property type="nucleotide sequence ID" value="XM_022793471.1"/>
</dbReference>
<evidence type="ECO:0000256" key="7">
    <source>
        <dbReference type="ARBA" id="ARBA00023136"/>
    </source>
</evidence>
<reference evidence="15" key="1">
    <citation type="submission" date="2021-01" db="UniProtKB">
        <authorList>
            <consortium name="EnsemblMetazoa"/>
        </authorList>
    </citation>
    <scope>IDENTIFICATION</scope>
</reference>
<evidence type="ECO:0000256" key="13">
    <source>
        <dbReference type="SAM" id="Phobius"/>
    </source>
</evidence>
<evidence type="ECO:0000256" key="8">
    <source>
        <dbReference type="ARBA" id="ARBA00023157"/>
    </source>
</evidence>
<keyword evidence="9 12" id="KW-0675">Receptor</keyword>
<keyword evidence="6 12" id="KW-0297">G-protein coupled receptor</keyword>
<dbReference type="GeneID" id="111245297"/>
<dbReference type="AlphaFoldDB" id="A0A7M7JLH3"/>
<dbReference type="Proteomes" id="UP000594260">
    <property type="component" value="Unplaced"/>
</dbReference>
<keyword evidence="4 12" id="KW-0812">Transmembrane</keyword>
<evidence type="ECO:0000259" key="14">
    <source>
        <dbReference type="PROSITE" id="PS50262"/>
    </source>
</evidence>
<keyword evidence="3" id="KW-1003">Cell membrane</keyword>
<comment type="subcellular location">
    <subcellularLocation>
        <location evidence="1">Cell membrane</location>
        <topology evidence="1">Multi-pass membrane protein</topology>
    </subcellularLocation>
</comment>
<keyword evidence="16" id="KW-1185">Reference proteome</keyword>
<dbReference type="InterPro" id="IPR000611">
    <property type="entry name" value="NPY_rcpt"/>
</dbReference>
<dbReference type="SUPFAM" id="SSF81321">
    <property type="entry name" value="Family A G protein-coupled receptor-like"/>
    <property type="match status" value="1"/>
</dbReference>
<dbReference type="PANTHER" id="PTHR45695">
    <property type="entry name" value="LEUCOKININ RECEPTOR-RELATED"/>
    <property type="match status" value="1"/>
</dbReference>
<accession>A0A7M7JLH3</accession>
<protein>
    <recommendedName>
        <fullName evidence="14">G-protein coupled receptors family 1 profile domain-containing protein</fullName>
    </recommendedName>
</protein>
<feature type="domain" description="G-protein coupled receptors family 1 profile" evidence="14">
    <location>
        <begin position="36"/>
        <end position="288"/>
    </location>
</feature>
<feature type="transmembrane region" description="Helical" evidence="13">
    <location>
        <begin position="183"/>
        <end position="207"/>
    </location>
</feature>
<dbReference type="PRINTS" id="PR01012">
    <property type="entry name" value="NRPEPTIDEYR"/>
</dbReference>
<dbReference type="GO" id="GO:0004983">
    <property type="term" value="F:neuropeptide Y receptor activity"/>
    <property type="evidence" value="ECO:0007669"/>
    <property type="project" value="InterPro"/>
</dbReference>
<evidence type="ECO:0000256" key="6">
    <source>
        <dbReference type="ARBA" id="ARBA00023040"/>
    </source>
</evidence>
<sequence length="306" mass="34408">MSKVEASNSPAEASPVFVEVVVPWLFGLICVVGLVGNALVVVVVACNPQMRSTTNMLIINLAIADLLFIVFCVPFTAIDYSIGYWPFGDVWCRTVQYFINVCALASIYTLVLMSVDRYLAVVHPITSMQLRVEHNSLIACALLWVIIVIACIPVAFIHGTNPAGVNTREVFCTYDFDRYNHNVYQIVFSLTSFFAPLVVIFVLYMLMLNRLWLRARSSAESVRSRRRVTRLVVVVVLTFAVCWAPIQVILFLKSMQMIDVASDMTLLVLQVCAQILAYTNSCLNPILYAFLSENFRKAFRRIFTGS</sequence>
<keyword evidence="5 13" id="KW-1133">Transmembrane helix</keyword>
<dbReference type="Pfam" id="PF00001">
    <property type="entry name" value="7tm_1"/>
    <property type="match status" value="1"/>
</dbReference>
<evidence type="ECO:0000256" key="5">
    <source>
        <dbReference type="ARBA" id="ARBA00022989"/>
    </source>
</evidence>
<dbReference type="SMART" id="SM01381">
    <property type="entry name" value="7TM_GPCR_Srsx"/>
    <property type="match status" value="1"/>
</dbReference>
<feature type="transmembrane region" description="Helical" evidence="13">
    <location>
        <begin position="136"/>
        <end position="157"/>
    </location>
</feature>
<dbReference type="InterPro" id="IPR000276">
    <property type="entry name" value="GPCR_Rhodpsn"/>
</dbReference>
<feature type="transmembrane region" description="Helical" evidence="13">
    <location>
        <begin position="97"/>
        <end position="115"/>
    </location>
</feature>
<dbReference type="EnsemblMetazoa" id="XM_022793471">
    <property type="protein sequence ID" value="XP_022649206"/>
    <property type="gene ID" value="LOC111245297"/>
</dbReference>
<dbReference type="PANTHER" id="PTHR45695:SF23">
    <property type="entry name" value="GALANIN-LIKE G-PROTEIN COUPLED RECEPTOR NPR-9"/>
    <property type="match status" value="1"/>
</dbReference>
<dbReference type="InterPro" id="IPR017452">
    <property type="entry name" value="GPCR_Rhodpsn_7TM"/>
</dbReference>
<feature type="transmembrane region" description="Helical" evidence="13">
    <location>
        <begin position="264"/>
        <end position="291"/>
    </location>
</feature>
<evidence type="ECO:0000256" key="3">
    <source>
        <dbReference type="ARBA" id="ARBA00022475"/>
    </source>
</evidence>
<comment type="similarity">
    <text evidence="2 12">Belongs to the G-protein coupled receptor 1 family.</text>
</comment>
<evidence type="ECO:0000256" key="10">
    <source>
        <dbReference type="ARBA" id="ARBA00023180"/>
    </source>
</evidence>
<evidence type="ECO:0000313" key="15">
    <source>
        <dbReference type="EnsemblMetazoa" id="XP_022649206"/>
    </source>
</evidence>
<dbReference type="GO" id="GO:0005886">
    <property type="term" value="C:plasma membrane"/>
    <property type="evidence" value="ECO:0007669"/>
    <property type="project" value="UniProtKB-SubCell"/>
</dbReference>
<feature type="transmembrane region" description="Helical" evidence="13">
    <location>
        <begin position="20"/>
        <end position="45"/>
    </location>
</feature>
<dbReference type="PROSITE" id="PS00237">
    <property type="entry name" value="G_PROTEIN_RECEP_F1_1"/>
    <property type="match status" value="1"/>
</dbReference>
<dbReference type="PROSITE" id="PS50262">
    <property type="entry name" value="G_PROTEIN_RECEP_F1_2"/>
    <property type="match status" value="1"/>
</dbReference>
<dbReference type="Gene3D" id="1.20.1070.10">
    <property type="entry name" value="Rhodopsin 7-helix transmembrane proteins"/>
    <property type="match status" value="1"/>
</dbReference>
<dbReference type="PRINTS" id="PR00237">
    <property type="entry name" value="GPCRRHODOPSN"/>
</dbReference>
<keyword evidence="7 13" id="KW-0472">Membrane</keyword>
<organism evidence="15 16">
    <name type="scientific">Varroa destructor</name>
    <name type="common">Honeybee mite</name>
    <dbReference type="NCBI Taxonomy" id="109461"/>
    <lineage>
        <taxon>Eukaryota</taxon>
        <taxon>Metazoa</taxon>
        <taxon>Ecdysozoa</taxon>
        <taxon>Arthropoda</taxon>
        <taxon>Chelicerata</taxon>
        <taxon>Arachnida</taxon>
        <taxon>Acari</taxon>
        <taxon>Parasitiformes</taxon>
        <taxon>Mesostigmata</taxon>
        <taxon>Gamasina</taxon>
        <taxon>Dermanyssoidea</taxon>
        <taxon>Varroidae</taxon>
        <taxon>Varroa</taxon>
    </lineage>
</organism>
<evidence type="ECO:0000256" key="2">
    <source>
        <dbReference type="ARBA" id="ARBA00010663"/>
    </source>
</evidence>
<feature type="transmembrane region" description="Helical" evidence="13">
    <location>
        <begin position="228"/>
        <end position="252"/>
    </location>
</feature>
<name>A0A7M7JLH3_VARDE</name>
<proteinExistence type="inferred from homology"/>
<keyword evidence="11 12" id="KW-0807">Transducer</keyword>
<keyword evidence="10" id="KW-0325">Glycoprotein</keyword>
<evidence type="ECO:0000256" key="9">
    <source>
        <dbReference type="ARBA" id="ARBA00023170"/>
    </source>
</evidence>
<evidence type="ECO:0000256" key="4">
    <source>
        <dbReference type="ARBA" id="ARBA00022692"/>
    </source>
</evidence>
<evidence type="ECO:0000256" key="1">
    <source>
        <dbReference type="ARBA" id="ARBA00004651"/>
    </source>
</evidence>